<protein>
    <submittedName>
        <fullName evidence="5">AraC family transcriptional regulator</fullName>
    </submittedName>
</protein>
<evidence type="ECO:0000256" key="2">
    <source>
        <dbReference type="ARBA" id="ARBA00023125"/>
    </source>
</evidence>
<reference evidence="5 6" key="1">
    <citation type="submission" date="2018-11" db="EMBL/GenBank/DDBJ databases">
        <title>Genome sequencing of Lautropia sp. KCOM 2505 (= ChDC F240).</title>
        <authorList>
            <person name="Kook J.-K."/>
            <person name="Park S.-N."/>
            <person name="Lim Y.K."/>
        </authorList>
    </citation>
    <scope>NUCLEOTIDE SEQUENCE [LARGE SCALE GENOMIC DNA]</scope>
    <source>
        <strain evidence="5 6">KCOM 2505</strain>
    </source>
</reference>
<evidence type="ECO:0000259" key="4">
    <source>
        <dbReference type="PROSITE" id="PS01124"/>
    </source>
</evidence>
<dbReference type="PROSITE" id="PS01124">
    <property type="entry name" value="HTH_ARAC_FAMILY_2"/>
    <property type="match status" value="1"/>
</dbReference>
<dbReference type="InterPro" id="IPR009057">
    <property type="entry name" value="Homeodomain-like_sf"/>
</dbReference>
<evidence type="ECO:0000313" key="6">
    <source>
        <dbReference type="Proteomes" id="UP000270261"/>
    </source>
</evidence>
<sequence length="317" mass="35320">MDALSQLFTHFRFRTDLFFLGRLCNTSTHAESEKGYLHLVREGRCLLQIPDTPPIRIEEPTLIFMSGHMQHTMTPLDTGGLDVFCISFDFGSGVRNPLTHTLKRPVLLQLNSNPDLLAVANRIFTETAERHCGYQMAVHHLSAYFTIQAVRCSLRLRHLDTGLLRGLADRQIGLALSHMHQDPAAPWQLDTLAERAHMSRTRFALRFRETVGVSPMDYLATWRISLAQSLLLQGVPVALVAERTGYSHNAALTRAFTRIVGQTPTAWLTQQREQMKAAEEAMDAEAAEQTMIAKQATSAERAAAGSGAWLNDQGTGI</sequence>
<dbReference type="GO" id="GO:0003700">
    <property type="term" value="F:DNA-binding transcription factor activity"/>
    <property type="evidence" value="ECO:0007669"/>
    <property type="project" value="InterPro"/>
</dbReference>
<dbReference type="PANTHER" id="PTHR46796">
    <property type="entry name" value="HTH-TYPE TRANSCRIPTIONAL ACTIVATOR RHAS-RELATED"/>
    <property type="match status" value="1"/>
</dbReference>
<dbReference type="RefSeq" id="WP_125094661.1">
    <property type="nucleotide sequence ID" value="NZ_RRUE01000001.1"/>
</dbReference>
<evidence type="ECO:0000256" key="3">
    <source>
        <dbReference type="ARBA" id="ARBA00023163"/>
    </source>
</evidence>
<dbReference type="GO" id="GO:0043565">
    <property type="term" value="F:sequence-specific DNA binding"/>
    <property type="evidence" value="ECO:0007669"/>
    <property type="project" value="InterPro"/>
</dbReference>
<accession>A0A426FRG2</accession>
<keyword evidence="6" id="KW-1185">Reference proteome</keyword>
<name>A0A426FRG2_9BURK</name>
<dbReference type="Gene3D" id="1.10.10.60">
    <property type="entry name" value="Homeodomain-like"/>
    <property type="match status" value="2"/>
</dbReference>
<evidence type="ECO:0000313" key="5">
    <source>
        <dbReference type="EMBL" id="RRN45231.1"/>
    </source>
</evidence>
<feature type="domain" description="HTH araC/xylS-type" evidence="4">
    <location>
        <begin position="169"/>
        <end position="270"/>
    </location>
</feature>
<comment type="caution">
    <text evidence="5">The sequence shown here is derived from an EMBL/GenBank/DDBJ whole genome shotgun (WGS) entry which is preliminary data.</text>
</comment>
<gene>
    <name evidence="5" type="ORF">EHV23_03045</name>
</gene>
<dbReference type="PANTHER" id="PTHR46796:SF7">
    <property type="entry name" value="ARAC FAMILY TRANSCRIPTIONAL REGULATOR"/>
    <property type="match status" value="1"/>
</dbReference>
<dbReference type="Pfam" id="PF12833">
    <property type="entry name" value="HTH_18"/>
    <property type="match status" value="1"/>
</dbReference>
<dbReference type="InterPro" id="IPR018060">
    <property type="entry name" value="HTH_AraC"/>
</dbReference>
<dbReference type="Proteomes" id="UP000270261">
    <property type="component" value="Unassembled WGS sequence"/>
</dbReference>
<proteinExistence type="predicted"/>
<dbReference type="InterPro" id="IPR050204">
    <property type="entry name" value="AraC_XylS_family_regulators"/>
</dbReference>
<dbReference type="SUPFAM" id="SSF46689">
    <property type="entry name" value="Homeodomain-like"/>
    <property type="match status" value="2"/>
</dbReference>
<keyword evidence="1" id="KW-0805">Transcription regulation</keyword>
<dbReference type="EMBL" id="RRUE01000001">
    <property type="protein sequence ID" value="RRN45231.1"/>
    <property type="molecule type" value="Genomic_DNA"/>
</dbReference>
<dbReference type="SMART" id="SM00342">
    <property type="entry name" value="HTH_ARAC"/>
    <property type="match status" value="1"/>
</dbReference>
<keyword evidence="2" id="KW-0238">DNA-binding</keyword>
<evidence type="ECO:0000256" key="1">
    <source>
        <dbReference type="ARBA" id="ARBA00023015"/>
    </source>
</evidence>
<keyword evidence="3" id="KW-0804">Transcription</keyword>
<dbReference type="Pfam" id="PF12852">
    <property type="entry name" value="Cupin_6"/>
    <property type="match status" value="1"/>
</dbReference>
<dbReference type="AlphaFoldDB" id="A0A426FRG2"/>
<organism evidence="5 6">
    <name type="scientific">Lautropia dentalis</name>
    <dbReference type="NCBI Taxonomy" id="2490857"/>
    <lineage>
        <taxon>Bacteria</taxon>
        <taxon>Pseudomonadati</taxon>
        <taxon>Pseudomonadota</taxon>
        <taxon>Betaproteobacteria</taxon>
        <taxon>Burkholderiales</taxon>
        <taxon>Burkholderiaceae</taxon>
        <taxon>Lautropia</taxon>
    </lineage>
</organism>
<dbReference type="OrthoDB" id="9789899at2"/>
<dbReference type="InterPro" id="IPR032783">
    <property type="entry name" value="AraC_lig"/>
</dbReference>